<organism evidence="2 3">
    <name type="scientific">Durusdinium trenchii</name>
    <dbReference type="NCBI Taxonomy" id="1381693"/>
    <lineage>
        <taxon>Eukaryota</taxon>
        <taxon>Sar</taxon>
        <taxon>Alveolata</taxon>
        <taxon>Dinophyceae</taxon>
        <taxon>Suessiales</taxon>
        <taxon>Symbiodiniaceae</taxon>
        <taxon>Durusdinium</taxon>
    </lineage>
</organism>
<evidence type="ECO:0000313" key="3">
    <source>
        <dbReference type="Proteomes" id="UP001642464"/>
    </source>
</evidence>
<dbReference type="InterPro" id="IPR050870">
    <property type="entry name" value="FAST_kinase"/>
</dbReference>
<dbReference type="PANTHER" id="PTHR21228:SF40">
    <property type="entry name" value="LD45607P"/>
    <property type="match status" value="1"/>
</dbReference>
<dbReference type="PANTHER" id="PTHR21228">
    <property type="entry name" value="FAST LEU-RICH DOMAIN-CONTAINING"/>
    <property type="match status" value="1"/>
</dbReference>
<keyword evidence="1" id="KW-0812">Transmembrane</keyword>
<accession>A0ABP0I378</accession>
<evidence type="ECO:0000256" key="1">
    <source>
        <dbReference type="SAM" id="Phobius"/>
    </source>
</evidence>
<keyword evidence="3" id="KW-1185">Reference proteome</keyword>
<gene>
    <name evidence="2" type="ORF">SCF082_LOCUS5046</name>
</gene>
<proteinExistence type="predicted"/>
<keyword evidence="1" id="KW-1133">Transmembrane helix</keyword>
<comment type="caution">
    <text evidence="2">The sequence shown here is derived from an EMBL/GenBank/DDBJ whole genome shotgun (WGS) entry which is preliminary data.</text>
</comment>
<reference evidence="2 3" key="1">
    <citation type="submission" date="2024-02" db="EMBL/GenBank/DDBJ databases">
        <authorList>
            <person name="Chen Y."/>
            <person name="Shah S."/>
            <person name="Dougan E. K."/>
            <person name="Thang M."/>
            <person name="Chan C."/>
        </authorList>
    </citation>
    <scope>NUCLEOTIDE SEQUENCE [LARGE SCALE GENOMIC DNA]</scope>
</reference>
<evidence type="ECO:0000313" key="2">
    <source>
        <dbReference type="EMBL" id="CAK8997032.1"/>
    </source>
</evidence>
<dbReference type="EMBL" id="CAXAMM010002669">
    <property type="protein sequence ID" value="CAK8997032.1"/>
    <property type="molecule type" value="Genomic_DNA"/>
</dbReference>
<feature type="transmembrane region" description="Helical" evidence="1">
    <location>
        <begin position="116"/>
        <end position="136"/>
    </location>
</feature>
<keyword evidence="1" id="KW-0472">Membrane</keyword>
<dbReference type="Proteomes" id="UP001642464">
    <property type="component" value="Unassembled WGS sequence"/>
</dbReference>
<sequence>MAPKQMSKQPFLEGRKLSIDSLTADAPAGVAREWSDGDVLIDESIIKEVAPSAEDIVASIPHSGLTSAEARTTQAGFGALTSKIAGVFGPAEALQFCQDKHSGEALSANWELASRVMGGVATTGSLIFALALSFAAFTGHVYFFYIVGGAAADAVAAKRRVAVRARGKSIEELALVNRVDSKLTLPEAIALALRMLARIGTKCFARVHTLGVLAQPRGAAYDPALYDGLIYRIIALIGLTVDSAAKRSQLYRLLKMINGLSLIMAHFSAYNSRGIHRTEEGAGMKPDSDEFKKFATDAFGRAIQLRMYSAKMFVNLSHRENDAMLAIVADKDEIPRLSGGPAGWKGLWKQTHRQHMQFRAFLLDYPFSTPAGAWSFAIARPVPGASAAQKVAEMALRIFPDFQAQGLANTAWAMARLLADPEGSSERRLLDCIAQEVAKNARDFTPQGLANIGWAFATLVWRHELLMNAVAQELAEGVSTWSQQNLANILWAFAKVLVQPRPARAIQAVAEDVLLTLNAWSALNMANLTWALAKLALRHERLYSAIEHECQQKLWHFSPQNLVNVAWAFAKVLLVRRSFFEELGTCATQLAPDFNPQNCSNAVRSPGCTGLDDLEEENRFSTNLARGCPFTTPWGSWNVFFGGWSGFSKTMR</sequence>
<name>A0ABP0I378_9DINO</name>
<protein>
    <submittedName>
        <fullName evidence="2">Chloroplastic (Protein ALBINO LEAF 1)</fullName>
    </submittedName>
</protein>